<keyword evidence="1" id="KW-0472">Membrane</keyword>
<proteinExistence type="predicted"/>
<feature type="transmembrane region" description="Helical" evidence="1">
    <location>
        <begin position="88"/>
        <end position="110"/>
    </location>
</feature>
<keyword evidence="1" id="KW-0812">Transmembrane</keyword>
<dbReference type="AlphaFoldDB" id="A0AAU1ZZG4"/>
<dbReference type="EMBL" id="CP108222">
    <property type="protein sequence ID" value="WTT17816.1"/>
    <property type="molecule type" value="Genomic_DNA"/>
</dbReference>
<accession>A0AAU1ZZG4</accession>
<feature type="transmembrane region" description="Helical" evidence="1">
    <location>
        <begin position="63"/>
        <end position="82"/>
    </location>
</feature>
<protein>
    <submittedName>
        <fullName evidence="2">Uncharacterized protein</fullName>
    </submittedName>
</protein>
<gene>
    <name evidence="2" type="ORF">OHA22_20850</name>
</gene>
<evidence type="ECO:0000313" key="2">
    <source>
        <dbReference type="EMBL" id="WTT17816.1"/>
    </source>
</evidence>
<keyword evidence="1" id="KW-1133">Transmembrane helix</keyword>
<name>A0AAU1ZZG4_9ACTN</name>
<reference evidence="2" key="1">
    <citation type="submission" date="2022-10" db="EMBL/GenBank/DDBJ databases">
        <title>The complete genomes of actinobacterial strains from the NBC collection.</title>
        <authorList>
            <person name="Joergensen T.S."/>
            <person name="Alvarez Arevalo M."/>
            <person name="Sterndorff E.B."/>
            <person name="Faurdal D."/>
            <person name="Vuksanovic O."/>
            <person name="Mourched A.-S."/>
            <person name="Charusanti P."/>
            <person name="Shaw S."/>
            <person name="Blin K."/>
            <person name="Weber T."/>
        </authorList>
    </citation>
    <scope>NUCLEOTIDE SEQUENCE</scope>
    <source>
        <strain evidence="2">NBC_00093</strain>
    </source>
</reference>
<evidence type="ECO:0000256" key="1">
    <source>
        <dbReference type="SAM" id="Phobius"/>
    </source>
</evidence>
<organism evidence="2">
    <name type="scientific">Streptomyces sp. NBC_00093</name>
    <dbReference type="NCBI Taxonomy" id="2975649"/>
    <lineage>
        <taxon>Bacteria</taxon>
        <taxon>Bacillati</taxon>
        <taxon>Actinomycetota</taxon>
        <taxon>Actinomycetes</taxon>
        <taxon>Kitasatosporales</taxon>
        <taxon>Streptomycetaceae</taxon>
        <taxon>Streptomyces</taxon>
    </lineage>
</organism>
<sequence>MTHQPHTGHRAVIQDALEDWWLNTDPREPFNTHTVAGLVEDYLTHAGYQIAPGIPRTHVPTRLSVIVSSLLVLVCLASALGSAIRSDWIWAAIGLAAGLAYAHEVLGDIAKRRHYRSTRR</sequence>